<keyword evidence="1 8" id="KW-0723">Serine/threonine-protein kinase</keyword>
<keyword evidence="5" id="KW-0418">Kinase</keyword>
<evidence type="ECO:0000256" key="8">
    <source>
        <dbReference type="RuleBase" id="RU000304"/>
    </source>
</evidence>
<feature type="region of interest" description="Disordered" evidence="9">
    <location>
        <begin position="45"/>
        <end position="104"/>
    </location>
</feature>
<evidence type="ECO:0000256" key="3">
    <source>
        <dbReference type="ARBA" id="ARBA00022679"/>
    </source>
</evidence>
<dbReference type="InterPro" id="IPR017892">
    <property type="entry name" value="Pkinase_C"/>
</dbReference>
<keyword evidence="13" id="KW-1185">Reference proteome</keyword>
<dbReference type="Gene3D" id="3.30.200.20">
    <property type="entry name" value="Phosphorylase Kinase, domain 1"/>
    <property type="match status" value="1"/>
</dbReference>
<dbReference type="PROSITE" id="PS51285">
    <property type="entry name" value="AGC_KINASE_CTER"/>
    <property type="match status" value="1"/>
</dbReference>
<dbReference type="SUPFAM" id="SSF56112">
    <property type="entry name" value="Protein kinase-like (PK-like)"/>
    <property type="match status" value="1"/>
</dbReference>
<dbReference type="InterPro" id="IPR000719">
    <property type="entry name" value="Prot_kinase_dom"/>
</dbReference>
<gene>
    <name evidence="12" type="ORF">AMELA_G00236210</name>
</gene>
<dbReference type="PROSITE" id="PS50011">
    <property type="entry name" value="PROTEIN_KINASE_DOM"/>
    <property type="match status" value="1"/>
</dbReference>
<dbReference type="FunFam" id="3.30.200.20:FF:000103">
    <property type="entry name" value="Protein kinase C"/>
    <property type="match status" value="1"/>
</dbReference>
<dbReference type="PROSITE" id="PS00108">
    <property type="entry name" value="PROTEIN_KINASE_ST"/>
    <property type="match status" value="1"/>
</dbReference>
<organism evidence="12 13">
    <name type="scientific">Ameiurus melas</name>
    <name type="common">Black bullhead</name>
    <name type="synonym">Silurus melas</name>
    <dbReference type="NCBI Taxonomy" id="219545"/>
    <lineage>
        <taxon>Eukaryota</taxon>
        <taxon>Metazoa</taxon>
        <taxon>Chordata</taxon>
        <taxon>Craniata</taxon>
        <taxon>Vertebrata</taxon>
        <taxon>Euteleostomi</taxon>
        <taxon>Actinopterygii</taxon>
        <taxon>Neopterygii</taxon>
        <taxon>Teleostei</taxon>
        <taxon>Ostariophysi</taxon>
        <taxon>Siluriformes</taxon>
        <taxon>Ictaluridae</taxon>
        <taxon>Ameiurus</taxon>
    </lineage>
</organism>
<evidence type="ECO:0000256" key="9">
    <source>
        <dbReference type="SAM" id="MobiDB-lite"/>
    </source>
</evidence>
<dbReference type="InterPro" id="IPR017441">
    <property type="entry name" value="Protein_kinase_ATP_BS"/>
</dbReference>
<evidence type="ECO:0000256" key="5">
    <source>
        <dbReference type="ARBA" id="ARBA00022777"/>
    </source>
</evidence>
<dbReference type="FunFam" id="1.10.510.10:FF:000048">
    <property type="entry name" value="Protein kinase C"/>
    <property type="match status" value="1"/>
</dbReference>
<dbReference type="SMART" id="SM00220">
    <property type="entry name" value="S_TKc"/>
    <property type="match status" value="1"/>
</dbReference>
<keyword evidence="6 7" id="KW-0067">ATP-binding</keyword>
<dbReference type="Pfam" id="PF00433">
    <property type="entry name" value="Pkinase_C"/>
    <property type="match status" value="1"/>
</dbReference>
<dbReference type="Pfam" id="PF00069">
    <property type="entry name" value="Pkinase"/>
    <property type="match status" value="1"/>
</dbReference>
<dbReference type="EMBL" id="JAAGNN010000022">
    <property type="protein sequence ID" value="KAF4074152.1"/>
    <property type="molecule type" value="Genomic_DNA"/>
</dbReference>
<reference evidence="12 13" key="1">
    <citation type="submission" date="2020-02" db="EMBL/GenBank/DDBJ databases">
        <title>A chromosome-scale genome assembly of the black bullhead catfish (Ameiurus melas).</title>
        <authorList>
            <person name="Wen M."/>
            <person name="Zham M."/>
            <person name="Cabau C."/>
            <person name="Klopp C."/>
            <person name="Donnadieu C."/>
            <person name="Roques C."/>
            <person name="Bouchez O."/>
            <person name="Lampietro C."/>
            <person name="Jouanno E."/>
            <person name="Herpin A."/>
            <person name="Louis A."/>
            <person name="Berthelot C."/>
            <person name="Parey E."/>
            <person name="Roest-Crollius H."/>
            <person name="Braasch I."/>
            <person name="Postlethwait J."/>
            <person name="Robinson-Rechavi M."/>
            <person name="Echchiki A."/>
            <person name="Begum T."/>
            <person name="Montfort J."/>
            <person name="Schartl M."/>
            <person name="Bobe J."/>
            <person name="Guiguen Y."/>
        </authorList>
    </citation>
    <scope>NUCLEOTIDE SEQUENCE [LARGE SCALE GENOMIC DNA]</scope>
    <source>
        <strain evidence="12">M_S1</strain>
        <tissue evidence="12">Blood</tissue>
    </source>
</reference>
<evidence type="ECO:0000313" key="13">
    <source>
        <dbReference type="Proteomes" id="UP000593565"/>
    </source>
</evidence>
<keyword evidence="3" id="KW-0808">Transferase</keyword>
<feature type="binding site" evidence="7">
    <location>
        <position position="143"/>
    </location>
    <ligand>
        <name>ATP</name>
        <dbReference type="ChEBI" id="CHEBI:30616"/>
    </ligand>
</feature>
<dbReference type="InterPro" id="IPR008271">
    <property type="entry name" value="Ser/Thr_kinase_AS"/>
</dbReference>
<comment type="caution">
    <text evidence="12">The sequence shown here is derived from an EMBL/GenBank/DDBJ whole genome shotgun (WGS) entry which is preliminary data.</text>
</comment>
<evidence type="ECO:0008006" key="14">
    <source>
        <dbReference type="Google" id="ProtNLM"/>
    </source>
</evidence>
<feature type="domain" description="Protein kinase" evidence="10">
    <location>
        <begin position="114"/>
        <end position="373"/>
    </location>
</feature>
<evidence type="ECO:0000256" key="4">
    <source>
        <dbReference type="ARBA" id="ARBA00022741"/>
    </source>
</evidence>
<sequence>MDLYVPAVCAFTALHLCSSAFTRHRVILDNWRCFFRSLRRKKKNKVRPGVDDETQAAAQPPKQPEESATCDGDVALPLDHTEQELKPSSSPNEGHSAERRENELQPKRMSLEEFNFLSVLGRGEFSKVILSELRGTDEVYALKMLKKDRILACNDLKYTLMERRILVLASEHPYLTHLFCCFQTTEYLCFGMEYVKGGDLSYHLERSGGFDEPRSQFYAAEIACALMFLHRTGIVHRDLKPKNILVDADGHCKLADFGLCKETFQDVKMTFCGTPKYISPEMIRGSKCSTSVDWWALGVILFEMLTGYRPFDCEHRRKLFDSIVKDKPKYPSSLSKNAVSILKGFLRKNPKTRLGCVISRRGREEAIKVHPFFQPINWMLLERRKIMPPFKSLITTKSDVNNFSDVFTREEPKLSLVDHSIIEKYSQEMFRDFSYINTMH</sequence>
<evidence type="ECO:0000256" key="2">
    <source>
        <dbReference type="ARBA" id="ARBA00022553"/>
    </source>
</evidence>
<evidence type="ECO:0000313" key="12">
    <source>
        <dbReference type="EMBL" id="KAF4074152.1"/>
    </source>
</evidence>
<dbReference type="SMART" id="SM00133">
    <property type="entry name" value="S_TK_X"/>
    <property type="match status" value="1"/>
</dbReference>
<protein>
    <recommendedName>
        <fullName evidence="14">Protein kinase domain-containing protein</fullName>
    </recommendedName>
</protein>
<feature type="compositionally biased region" description="Basic and acidic residues" evidence="9">
    <location>
        <begin position="95"/>
        <end position="104"/>
    </location>
</feature>
<dbReference type="Gene3D" id="1.10.510.10">
    <property type="entry name" value="Transferase(Phosphotransferase) domain 1"/>
    <property type="match status" value="1"/>
</dbReference>
<dbReference type="PROSITE" id="PS00107">
    <property type="entry name" value="PROTEIN_KINASE_ATP"/>
    <property type="match status" value="1"/>
</dbReference>
<dbReference type="GO" id="GO:0005524">
    <property type="term" value="F:ATP binding"/>
    <property type="evidence" value="ECO:0007669"/>
    <property type="project" value="UniProtKB-UniRule"/>
</dbReference>
<name>A0A7J5ZU35_AMEME</name>
<keyword evidence="2" id="KW-0597">Phosphoprotein</keyword>
<feature type="domain" description="AGC-kinase C-terminal" evidence="11">
    <location>
        <begin position="374"/>
        <end position="440"/>
    </location>
</feature>
<dbReference type="AlphaFoldDB" id="A0A7J5ZU35"/>
<evidence type="ECO:0000259" key="11">
    <source>
        <dbReference type="PROSITE" id="PS51285"/>
    </source>
</evidence>
<dbReference type="PANTHER" id="PTHR24351">
    <property type="entry name" value="RIBOSOMAL PROTEIN S6 KINASE"/>
    <property type="match status" value="1"/>
</dbReference>
<dbReference type="InterPro" id="IPR000961">
    <property type="entry name" value="AGC-kinase_C"/>
</dbReference>
<accession>A0A7J5ZU35</accession>
<dbReference type="InterPro" id="IPR011009">
    <property type="entry name" value="Kinase-like_dom_sf"/>
</dbReference>
<proteinExistence type="inferred from homology"/>
<evidence type="ECO:0000259" key="10">
    <source>
        <dbReference type="PROSITE" id="PS50011"/>
    </source>
</evidence>
<dbReference type="Proteomes" id="UP000593565">
    <property type="component" value="Unassembled WGS sequence"/>
</dbReference>
<evidence type="ECO:0000256" key="6">
    <source>
        <dbReference type="ARBA" id="ARBA00022840"/>
    </source>
</evidence>
<evidence type="ECO:0000256" key="1">
    <source>
        <dbReference type="ARBA" id="ARBA00022527"/>
    </source>
</evidence>
<keyword evidence="4 7" id="KW-0547">Nucleotide-binding</keyword>
<evidence type="ECO:0000256" key="7">
    <source>
        <dbReference type="PROSITE-ProRule" id="PRU10141"/>
    </source>
</evidence>
<comment type="similarity">
    <text evidence="8">Belongs to the protein kinase superfamily.</text>
</comment>
<dbReference type="GO" id="GO:0004674">
    <property type="term" value="F:protein serine/threonine kinase activity"/>
    <property type="evidence" value="ECO:0007669"/>
    <property type="project" value="UniProtKB-KW"/>
</dbReference>